<dbReference type="InterPro" id="IPR017853">
    <property type="entry name" value="GH"/>
</dbReference>
<dbReference type="Gene3D" id="3.20.20.70">
    <property type="entry name" value="Aldolase class I"/>
    <property type="match status" value="1"/>
</dbReference>
<dbReference type="SUPFAM" id="SSF51445">
    <property type="entry name" value="(Trans)glycosidases"/>
    <property type="match status" value="1"/>
</dbReference>
<dbReference type="PANTHER" id="PTHR35882">
    <property type="entry name" value="PELA"/>
    <property type="match status" value="1"/>
</dbReference>
<reference evidence="3 4" key="1">
    <citation type="submission" date="2018-01" db="EMBL/GenBank/DDBJ databases">
        <title>Metagenomic assembled genomes from two thermal pools in the Uzon Caldera, Kamchatka, Russia.</title>
        <authorList>
            <person name="Wilkins L."/>
            <person name="Ettinger C."/>
        </authorList>
    </citation>
    <scope>NUCLEOTIDE SEQUENCE [LARGE SCALE GENOMIC DNA]</scope>
    <source>
        <strain evidence="3">ARK-10</strain>
    </source>
</reference>
<evidence type="ECO:0000313" key="2">
    <source>
        <dbReference type="EMBL" id="PMP81697.1"/>
    </source>
</evidence>
<feature type="domain" description="Glycoside-hydrolase family GH114 TIM-barrel" evidence="1">
    <location>
        <begin position="57"/>
        <end position="202"/>
    </location>
</feature>
<organism evidence="3 4">
    <name type="scientific">Caldisericum exile</name>
    <dbReference type="NCBI Taxonomy" id="693075"/>
    <lineage>
        <taxon>Bacteria</taxon>
        <taxon>Pseudomonadati</taxon>
        <taxon>Caldisericota/Cryosericota group</taxon>
        <taxon>Caldisericota</taxon>
        <taxon>Caldisericia</taxon>
        <taxon>Caldisericales</taxon>
        <taxon>Caldisericaceae</taxon>
        <taxon>Caldisericum</taxon>
    </lineage>
</organism>
<sequence>MIPFDFIKGSEGWKVKKLLVFFILTFTFLNLLFANPLDGIKNFVFYYGKDEINQLSQYDLAVVQPDAYSTSEIKEIELHTKLIAYMSIGESENKNNVDPSWILAKNENWNSYMIDVRKQGWRNYIINVLAKKIKDMGYDGFFLDTVDTAVQFPQTADAMASLIKDIREAYPGMIIIQNRGFPLLSKTGPYIDGVLWEDFASKYNFINGTYEKVDINPVEVDQQINLAKKFGYKILALSYAGENDYDLMNYIFSMYEKYDVLGSITNLYINSIYTYKPGMPIPVLTYSSTNLSSEIYFNPKTPESSTDYIYGPGWSKPENILGIWYRKCEGWDAGAVLTFDATENSSFLVIYFDGGLNDFALQISAYNGTNWPMIASIPIGNDNMPKATLVNVDKKYLYDVDPKIPGIQEEFGFKGGKVAYIGKPDMMEFALGNFSYRNNKITFVVRNVSVNTSKEFEILIYNGKGDLIKSINVDQLGPNEDYKVSVEVNKSFSPLKIVINPGKNKEFDPSVNTMTVNF</sequence>
<dbReference type="AlphaFoldDB" id="A0A2J6X8F5"/>
<dbReference type="InterPro" id="IPR004352">
    <property type="entry name" value="GH114_TIM-barrel"/>
</dbReference>
<dbReference type="Pfam" id="PF03537">
    <property type="entry name" value="Glyco_hydro_114"/>
    <property type="match status" value="1"/>
</dbReference>
<protein>
    <recommendedName>
        <fullName evidence="1">Glycoside-hydrolase family GH114 TIM-barrel domain-containing protein</fullName>
    </recommendedName>
</protein>
<gene>
    <name evidence="3" type="ORF">C0175_01740</name>
    <name evidence="2" type="ORF">C0175_04965</name>
</gene>
<dbReference type="EMBL" id="PNIX01000103">
    <property type="protein sequence ID" value="PMP83457.1"/>
    <property type="molecule type" value="Genomic_DNA"/>
</dbReference>
<proteinExistence type="predicted"/>
<dbReference type="EMBL" id="PNIX01000291">
    <property type="protein sequence ID" value="PMP81697.1"/>
    <property type="molecule type" value="Genomic_DNA"/>
</dbReference>
<accession>A0A2J6X8F5</accession>
<name>A0A2J6X8F5_9BACT</name>
<dbReference type="PANTHER" id="PTHR35882:SF2">
    <property type="entry name" value="PELA"/>
    <property type="match status" value="1"/>
</dbReference>
<evidence type="ECO:0000259" key="1">
    <source>
        <dbReference type="Pfam" id="PF03537"/>
    </source>
</evidence>
<comment type="caution">
    <text evidence="3">The sequence shown here is derived from an EMBL/GenBank/DDBJ whole genome shotgun (WGS) entry which is preliminary data.</text>
</comment>
<evidence type="ECO:0000313" key="3">
    <source>
        <dbReference type="EMBL" id="PMP83457.1"/>
    </source>
</evidence>
<dbReference type="InterPro" id="IPR013785">
    <property type="entry name" value="Aldolase_TIM"/>
</dbReference>
<dbReference type="Proteomes" id="UP000236910">
    <property type="component" value="Unassembled WGS sequence"/>
</dbReference>
<evidence type="ECO:0000313" key="4">
    <source>
        <dbReference type="Proteomes" id="UP000236910"/>
    </source>
</evidence>